<accession>A0A1J6HZY8</accession>
<gene>
    <name evidence="1" type="ORF">A4A49_62363</name>
</gene>
<name>A0A1J6HZY8_NICAT</name>
<evidence type="ECO:0000313" key="1">
    <source>
        <dbReference type="EMBL" id="OIS97889.1"/>
    </source>
</evidence>
<comment type="caution">
    <text evidence="1">The sequence shown here is derived from an EMBL/GenBank/DDBJ whole genome shotgun (WGS) entry which is preliminary data.</text>
</comment>
<organism evidence="1 2">
    <name type="scientific">Nicotiana attenuata</name>
    <name type="common">Coyote tobacco</name>
    <dbReference type="NCBI Taxonomy" id="49451"/>
    <lineage>
        <taxon>Eukaryota</taxon>
        <taxon>Viridiplantae</taxon>
        <taxon>Streptophyta</taxon>
        <taxon>Embryophyta</taxon>
        <taxon>Tracheophyta</taxon>
        <taxon>Spermatophyta</taxon>
        <taxon>Magnoliopsida</taxon>
        <taxon>eudicotyledons</taxon>
        <taxon>Gunneridae</taxon>
        <taxon>Pentapetalae</taxon>
        <taxon>asterids</taxon>
        <taxon>lamiids</taxon>
        <taxon>Solanales</taxon>
        <taxon>Solanaceae</taxon>
        <taxon>Nicotianoideae</taxon>
        <taxon>Nicotianeae</taxon>
        <taxon>Nicotiana</taxon>
    </lineage>
</organism>
<sequence length="100" mass="11100">LRRSSRVSKPHIWMEDYIVMSKPSSCAHPISQCVSYNSISPTCRASLAAYSAITEPRTYDEAKADPKWIEAMKAEISALEANQTWTIVDLPLGKTPIGCK</sequence>
<keyword evidence="2" id="KW-1185">Reference proteome</keyword>
<proteinExistence type="predicted"/>
<evidence type="ECO:0008006" key="3">
    <source>
        <dbReference type="Google" id="ProtNLM"/>
    </source>
</evidence>
<feature type="non-terminal residue" evidence="1">
    <location>
        <position position="100"/>
    </location>
</feature>
<dbReference type="EMBL" id="MJEQ01037192">
    <property type="protein sequence ID" value="OIS97889.1"/>
    <property type="molecule type" value="Genomic_DNA"/>
</dbReference>
<dbReference type="AlphaFoldDB" id="A0A1J6HZY8"/>
<dbReference type="Gramene" id="OIS97889">
    <property type="protein sequence ID" value="OIS97889"/>
    <property type="gene ID" value="A4A49_62363"/>
</dbReference>
<feature type="non-terminal residue" evidence="1">
    <location>
        <position position="1"/>
    </location>
</feature>
<evidence type="ECO:0000313" key="2">
    <source>
        <dbReference type="Proteomes" id="UP000187609"/>
    </source>
</evidence>
<reference evidence="1" key="1">
    <citation type="submission" date="2016-11" db="EMBL/GenBank/DDBJ databases">
        <title>The genome of Nicotiana attenuata.</title>
        <authorList>
            <person name="Xu S."/>
            <person name="Brockmoeller T."/>
            <person name="Gaquerel E."/>
            <person name="Navarro A."/>
            <person name="Kuhl H."/>
            <person name="Gase K."/>
            <person name="Ling Z."/>
            <person name="Zhou W."/>
            <person name="Kreitzer C."/>
            <person name="Stanke M."/>
            <person name="Tang H."/>
            <person name="Lyons E."/>
            <person name="Pandey P."/>
            <person name="Pandey S.P."/>
            <person name="Timmermann B."/>
            <person name="Baldwin I.T."/>
        </authorList>
    </citation>
    <scope>NUCLEOTIDE SEQUENCE [LARGE SCALE GENOMIC DNA]</scope>
    <source>
        <strain evidence="1">UT</strain>
    </source>
</reference>
<protein>
    <recommendedName>
        <fullName evidence="3">Retrovirus-related pol polyprotein from transposon tnt 1-94</fullName>
    </recommendedName>
</protein>
<dbReference type="Proteomes" id="UP000187609">
    <property type="component" value="Unassembled WGS sequence"/>
</dbReference>